<keyword evidence="3" id="KW-0677">Repeat</keyword>
<evidence type="ECO:0000256" key="3">
    <source>
        <dbReference type="ARBA" id="ARBA00022737"/>
    </source>
</evidence>
<dbReference type="Gene3D" id="3.40.50.300">
    <property type="entry name" value="P-loop containing nucleotide triphosphate hydrolases"/>
    <property type="match status" value="1"/>
</dbReference>
<keyword evidence="2" id="KW-0433">Leucine-rich repeat</keyword>
<dbReference type="InterPro" id="IPR036388">
    <property type="entry name" value="WH-like_DNA-bd_sf"/>
</dbReference>
<evidence type="ECO:0000256" key="5">
    <source>
        <dbReference type="ARBA" id="ARBA00022821"/>
    </source>
</evidence>
<keyword evidence="12" id="KW-1185">Reference proteome</keyword>
<comment type="similarity">
    <text evidence="1">Belongs to the disease resistance NB-LRR family.</text>
</comment>
<protein>
    <recommendedName>
        <fullName evidence="13">NB-ARC domain-containing protein</fullName>
    </recommendedName>
</protein>
<dbReference type="InterPro" id="IPR032675">
    <property type="entry name" value="LRR_dom_sf"/>
</dbReference>
<gene>
    <name evidence="11" type="ORF">GQ55_5G346200</name>
</gene>
<dbReference type="InterPro" id="IPR027417">
    <property type="entry name" value="P-loop_NTPase"/>
</dbReference>
<dbReference type="Gramene" id="PUZ56672">
    <property type="protein sequence ID" value="PUZ56672"/>
    <property type="gene ID" value="GQ55_5G346200"/>
</dbReference>
<dbReference type="GO" id="GO:0051707">
    <property type="term" value="P:response to other organism"/>
    <property type="evidence" value="ECO:0007669"/>
    <property type="project" value="UniProtKB-ARBA"/>
</dbReference>
<dbReference type="SUPFAM" id="SSF52058">
    <property type="entry name" value="L domain-like"/>
    <property type="match status" value="2"/>
</dbReference>
<dbReference type="GO" id="GO:0005524">
    <property type="term" value="F:ATP binding"/>
    <property type="evidence" value="ECO:0007669"/>
    <property type="project" value="UniProtKB-KW"/>
</dbReference>
<dbReference type="Gene3D" id="1.10.10.10">
    <property type="entry name" value="Winged helix-like DNA-binding domain superfamily/Winged helix DNA-binding domain"/>
    <property type="match status" value="1"/>
</dbReference>
<evidence type="ECO:0000259" key="9">
    <source>
        <dbReference type="Pfam" id="PF23559"/>
    </source>
</evidence>
<dbReference type="OrthoDB" id="771937at2759"/>
<sequence>MENPAGESLDLMQFLKDWQGVIQWLVSSGSSTVADALRLHEDLWRLKTTLPRAAMTADEAEWWRFAHPGVGELLARLKDAVYDAEDVLDEFSYQEAHQRAEGLFGQASQLLSSSPDFFKSWALGPRSKVRDVHGRLEHAAAELKEAMDHLRSRPAASEMWRRPPTSSFPAHKSELVGRDEELKMLIELCASFKNQGGGDRIPESSGAAASVLKRRRTEEVKPNVVSIVGMGGMGKTALAQHVFNHQTVRKHFKDQRFWVSVSDDGFDVLKITKEILYCAIPYRQFETTNLNYLQAILLNAIKTKRFLLVLDDVWNEDLAEWHRFYSPFADLEGAMILVTTRSKSAAEMMSRVDLLLYLNGLPAVTYKEFFRTCAFGYQGEGESSSYSSNLQRICYRIADKLGGSPLAAKTVGALLSSNISEEHWTSVMDSELWELNQNNNGILTALQLSFQYLPAHLKRCFSFCSIFPRNYSLQKEELIDFWIALDFVAPEGRMRAEDIAVKYLDELTSRFFLDMIGDGQCYRMHDLMCEVVRPSSFSECLLLRSGCHLNKIPSTVRHVFVHAEDINMQIELDEYKKLRSLVTDGRANLDINFATKQITSIRCLKLDAVSMKGLPEHVGNLRHLRYLDISKADIATLPSSFYCLYNLQVLYLGHRSRCNSGYFQKNFSKLTKLRKCLPATILSKVCSIGKLTSLQTFYSFDARKEDGYRIGELKKMTQLQGSLQIKNLENVSCHREAKEAGLDNKIYLTGLVLHWSKGNTSTSQAVNDDHSDVLEGLRPNSSIKLLEIKSCRGTRLPTWLNEQDLPCLDRFVLYDCINFKNMSCLPPSITKLHLARVGLERFPEIWRPNDDSHGNHQRTRICLTELIIENCFNLASLSELLDTPCSSLKSLCVKNCAELNSLPENLTNLPLKELKLINLPKISCQEGFQLPYTLTDFEQDSCQMLETWFPESLVKLSSLCTLKLRHSPDVKYLPSQVTCGLTSLKNLIFESCKNLTDLEGLKALTALENLHIVNCPSIRQSAEPLLTEIEGVGMSKLIYLTIDDTKLLKTQFFKNGLHSLHRLKVCSSKESRMFDDEAMQEVLKSLRSLKGLCLQSCTALQSIHAVLHLLPCLETLSISDCPFLHSFPSLLPPSIRQLQVAHCDEKLMTQLVKYKEMLRPFDTSFSDF</sequence>
<dbReference type="Gene3D" id="3.80.10.10">
    <property type="entry name" value="Ribonuclease Inhibitor"/>
    <property type="match status" value="3"/>
</dbReference>
<feature type="domain" description="NB-ARC" evidence="7">
    <location>
        <begin position="217"/>
        <end position="351"/>
    </location>
</feature>
<evidence type="ECO:0000256" key="2">
    <source>
        <dbReference type="ARBA" id="ARBA00022614"/>
    </source>
</evidence>
<dbReference type="EMBL" id="CM009753">
    <property type="protein sequence ID" value="PUZ56672.1"/>
    <property type="molecule type" value="Genomic_DNA"/>
</dbReference>
<dbReference type="InterPro" id="IPR056789">
    <property type="entry name" value="LRR_R13L1-DRL21"/>
</dbReference>
<keyword evidence="5" id="KW-0611">Plant defense</keyword>
<dbReference type="Gene3D" id="1.10.8.430">
    <property type="entry name" value="Helical domain of apoptotic protease-activating factors"/>
    <property type="match status" value="1"/>
</dbReference>
<dbReference type="Proteomes" id="UP000244336">
    <property type="component" value="Chromosome 5"/>
</dbReference>
<dbReference type="Pfam" id="PF18052">
    <property type="entry name" value="Rx_N"/>
    <property type="match status" value="1"/>
</dbReference>
<proteinExistence type="inferred from homology"/>
<keyword evidence="6" id="KW-0067">ATP-binding</keyword>
<dbReference type="SUPFAM" id="SSF52540">
    <property type="entry name" value="P-loop containing nucleoside triphosphate hydrolases"/>
    <property type="match status" value="1"/>
</dbReference>
<dbReference type="Pfam" id="PF25019">
    <property type="entry name" value="LRR_R13L1-DRL21"/>
    <property type="match status" value="1"/>
</dbReference>
<evidence type="ECO:0000313" key="11">
    <source>
        <dbReference type="EMBL" id="PUZ56672.1"/>
    </source>
</evidence>
<feature type="domain" description="R13L1/DRL21-like LRR repeat region" evidence="10">
    <location>
        <begin position="710"/>
        <end position="832"/>
    </location>
</feature>
<reference evidence="11 12" key="1">
    <citation type="submission" date="2018-04" db="EMBL/GenBank/DDBJ databases">
        <title>WGS assembly of Panicum hallii var. hallii HAL2.</title>
        <authorList>
            <person name="Lovell J."/>
            <person name="Jenkins J."/>
            <person name="Lowry D."/>
            <person name="Mamidi S."/>
            <person name="Sreedasyam A."/>
            <person name="Weng X."/>
            <person name="Barry K."/>
            <person name="Bonette J."/>
            <person name="Campitelli B."/>
            <person name="Daum C."/>
            <person name="Gordon S."/>
            <person name="Gould B."/>
            <person name="Lipzen A."/>
            <person name="MacQueen A."/>
            <person name="Palacio-Mejia J."/>
            <person name="Plott C."/>
            <person name="Shakirov E."/>
            <person name="Shu S."/>
            <person name="Yoshinaga Y."/>
            <person name="Zane M."/>
            <person name="Rokhsar D."/>
            <person name="Grimwood J."/>
            <person name="Schmutz J."/>
            <person name="Juenger T."/>
        </authorList>
    </citation>
    <scope>NUCLEOTIDE SEQUENCE [LARGE SCALE GENOMIC DNA]</scope>
    <source>
        <strain evidence="12">cv. HAL2</strain>
    </source>
</reference>
<dbReference type="PANTHER" id="PTHR36766:SF40">
    <property type="entry name" value="DISEASE RESISTANCE PROTEIN RGA3"/>
    <property type="match status" value="1"/>
</dbReference>
<feature type="domain" description="Disease resistance N-terminal" evidence="8">
    <location>
        <begin position="30"/>
        <end position="105"/>
    </location>
</feature>
<dbReference type="Pfam" id="PF00931">
    <property type="entry name" value="NB-ARC"/>
    <property type="match status" value="1"/>
</dbReference>
<dbReference type="InterPro" id="IPR041118">
    <property type="entry name" value="Rx_N"/>
</dbReference>
<dbReference type="GO" id="GO:0006952">
    <property type="term" value="P:defense response"/>
    <property type="evidence" value="ECO:0007669"/>
    <property type="project" value="UniProtKB-KW"/>
</dbReference>
<dbReference type="InterPro" id="IPR058922">
    <property type="entry name" value="WHD_DRP"/>
</dbReference>
<dbReference type="InterPro" id="IPR002182">
    <property type="entry name" value="NB-ARC"/>
</dbReference>
<dbReference type="InterPro" id="IPR042197">
    <property type="entry name" value="Apaf_helical"/>
</dbReference>
<name>A0A2T7DM73_9POAL</name>
<dbReference type="Pfam" id="PF23559">
    <property type="entry name" value="WHD_DRP"/>
    <property type="match status" value="1"/>
</dbReference>
<evidence type="ECO:0000256" key="1">
    <source>
        <dbReference type="ARBA" id="ARBA00008894"/>
    </source>
</evidence>
<evidence type="ECO:0000256" key="6">
    <source>
        <dbReference type="ARBA" id="ARBA00022840"/>
    </source>
</evidence>
<dbReference type="PANTHER" id="PTHR36766">
    <property type="entry name" value="PLANT BROAD-SPECTRUM MILDEW RESISTANCE PROTEIN RPW8"/>
    <property type="match status" value="1"/>
</dbReference>
<organism evidence="11 12">
    <name type="scientific">Panicum hallii var. hallii</name>
    <dbReference type="NCBI Taxonomy" id="1504633"/>
    <lineage>
        <taxon>Eukaryota</taxon>
        <taxon>Viridiplantae</taxon>
        <taxon>Streptophyta</taxon>
        <taxon>Embryophyta</taxon>
        <taxon>Tracheophyta</taxon>
        <taxon>Spermatophyta</taxon>
        <taxon>Magnoliopsida</taxon>
        <taxon>Liliopsida</taxon>
        <taxon>Poales</taxon>
        <taxon>Poaceae</taxon>
        <taxon>PACMAD clade</taxon>
        <taxon>Panicoideae</taxon>
        <taxon>Panicodae</taxon>
        <taxon>Paniceae</taxon>
        <taxon>Panicinae</taxon>
        <taxon>Panicum</taxon>
        <taxon>Panicum sect. Panicum</taxon>
    </lineage>
</organism>
<dbReference type="PRINTS" id="PR00364">
    <property type="entry name" value="DISEASERSIST"/>
</dbReference>
<evidence type="ECO:0000259" key="10">
    <source>
        <dbReference type="Pfam" id="PF25019"/>
    </source>
</evidence>
<evidence type="ECO:0000259" key="7">
    <source>
        <dbReference type="Pfam" id="PF00931"/>
    </source>
</evidence>
<dbReference type="AlphaFoldDB" id="A0A2T7DM73"/>
<evidence type="ECO:0008006" key="13">
    <source>
        <dbReference type="Google" id="ProtNLM"/>
    </source>
</evidence>
<dbReference type="GO" id="GO:0043531">
    <property type="term" value="F:ADP binding"/>
    <property type="evidence" value="ECO:0007669"/>
    <property type="project" value="InterPro"/>
</dbReference>
<feature type="domain" description="Disease resistance protein winged helix" evidence="9">
    <location>
        <begin position="466"/>
        <end position="531"/>
    </location>
</feature>
<evidence type="ECO:0000259" key="8">
    <source>
        <dbReference type="Pfam" id="PF18052"/>
    </source>
</evidence>
<accession>A0A2T7DM73</accession>
<dbReference type="Gene3D" id="1.20.5.4130">
    <property type="match status" value="1"/>
</dbReference>
<evidence type="ECO:0000256" key="4">
    <source>
        <dbReference type="ARBA" id="ARBA00022741"/>
    </source>
</evidence>
<keyword evidence="4" id="KW-0547">Nucleotide-binding</keyword>
<evidence type="ECO:0000313" key="12">
    <source>
        <dbReference type="Proteomes" id="UP000244336"/>
    </source>
</evidence>